<dbReference type="OrthoDB" id="41266at2759"/>
<dbReference type="RefSeq" id="XP_025365804.1">
    <property type="nucleotide sequence ID" value="XM_025516614.1"/>
</dbReference>
<evidence type="ECO:0000256" key="1">
    <source>
        <dbReference type="SAM" id="MobiDB-lite"/>
    </source>
</evidence>
<evidence type="ECO:0000313" key="3">
    <source>
        <dbReference type="Proteomes" id="UP000245783"/>
    </source>
</evidence>
<dbReference type="InParanoid" id="A0A316VMW5"/>
<accession>A0A316VMW5</accession>
<sequence>QLHTLLSILARQSTSSRKLQPVPLLILFTRSDLSPLLSTRSTIVDPKRRTAALLRLKNSLEVELNRRRAALGLGNRESRVEDMGVIHSDASYSSAGIFAWVRRALGMRDGSGASQATPSKHVDERRREEEEEEERDYVAWEDRLADFSFEKMDEQILEAGRAHFCLASVDVAQQADQAWKVDDEGVVLEREKYKEEEEEEKGGVLNSSSEFDGTLELSRWIDAL</sequence>
<dbReference type="Gene3D" id="3.40.50.300">
    <property type="entry name" value="P-loop containing nucleotide triphosphate hydrolases"/>
    <property type="match status" value="1"/>
</dbReference>
<dbReference type="AlphaFoldDB" id="A0A316VMW5"/>
<name>A0A316VMW5_9BASI</name>
<evidence type="ECO:0000313" key="2">
    <source>
        <dbReference type="EMBL" id="PWN38644.1"/>
    </source>
</evidence>
<feature type="region of interest" description="Disordered" evidence="1">
    <location>
        <begin position="109"/>
        <end position="134"/>
    </location>
</feature>
<feature type="non-terminal residue" evidence="2">
    <location>
        <position position="1"/>
    </location>
</feature>
<dbReference type="EMBL" id="KZ819583">
    <property type="protein sequence ID" value="PWN38644.1"/>
    <property type="molecule type" value="Genomic_DNA"/>
</dbReference>
<protein>
    <submittedName>
        <fullName evidence="2">Uncharacterized protein</fullName>
    </submittedName>
</protein>
<organism evidence="2 3">
    <name type="scientific">Ceraceosorus guamensis</name>
    <dbReference type="NCBI Taxonomy" id="1522189"/>
    <lineage>
        <taxon>Eukaryota</taxon>
        <taxon>Fungi</taxon>
        <taxon>Dikarya</taxon>
        <taxon>Basidiomycota</taxon>
        <taxon>Ustilaginomycotina</taxon>
        <taxon>Exobasidiomycetes</taxon>
        <taxon>Ceraceosorales</taxon>
        <taxon>Ceraceosoraceae</taxon>
        <taxon>Ceraceosorus</taxon>
    </lineage>
</organism>
<reference evidence="2 3" key="1">
    <citation type="journal article" date="2018" name="Mol. Biol. Evol.">
        <title>Broad Genomic Sampling Reveals a Smut Pathogenic Ancestry of the Fungal Clade Ustilaginomycotina.</title>
        <authorList>
            <person name="Kijpornyongpan T."/>
            <person name="Mondo S.J."/>
            <person name="Barry K."/>
            <person name="Sandor L."/>
            <person name="Lee J."/>
            <person name="Lipzen A."/>
            <person name="Pangilinan J."/>
            <person name="LaButti K."/>
            <person name="Hainaut M."/>
            <person name="Henrissat B."/>
            <person name="Grigoriev I.V."/>
            <person name="Spatafora J.W."/>
            <person name="Aime M.C."/>
        </authorList>
    </citation>
    <scope>NUCLEOTIDE SEQUENCE [LARGE SCALE GENOMIC DNA]</scope>
    <source>
        <strain evidence="2 3">MCA 4658</strain>
    </source>
</reference>
<dbReference type="InterPro" id="IPR027417">
    <property type="entry name" value="P-loop_NTPase"/>
</dbReference>
<keyword evidence="3" id="KW-1185">Reference proteome</keyword>
<gene>
    <name evidence="2" type="ORF">IE81DRAFT_350869</name>
</gene>
<dbReference type="GeneID" id="37038484"/>
<dbReference type="STRING" id="1522189.A0A316VMW5"/>
<dbReference type="Proteomes" id="UP000245783">
    <property type="component" value="Unassembled WGS sequence"/>
</dbReference>
<proteinExistence type="predicted"/>